<evidence type="ECO:0000313" key="2">
    <source>
        <dbReference type="EMBL" id="MBO0515741.1"/>
    </source>
</evidence>
<reference evidence="2" key="1">
    <citation type="submission" date="2021-03" db="EMBL/GenBank/DDBJ databases">
        <title>Streptomyces poriferae sp. nov., a novel marine sponge-derived Actinobacteria species with anti-MRSA activity.</title>
        <authorList>
            <person name="Sandoval-Powers M."/>
            <person name="Kralova S."/>
            <person name="Nguyen G.-S."/>
            <person name="Fawwal D."/>
            <person name="Degnes K."/>
            <person name="Klinkenberg G."/>
            <person name="Sletta H."/>
            <person name="Wentzel A."/>
            <person name="Liles M.R."/>
        </authorList>
    </citation>
    <scope>NUCLEOTIDE SEQUENCE</scope>
    <source>
        <strain evidence="2">DSM 41794</strain>
    </source>
</reference>
<dbReference type="Proteomes" id="UP000664167">
    <property type="component" value="Unassembled WGS sequence"/>
</dbReference>
<organism evidence="2 3">
    <name type="scientific">Streptomyces beijiangensis</name>
    <dbReference type="NCBI Taxonomy" id="163361"/>
    <lineage>
        <taxon>Bacteria</taxon>
        <taxon>Bacillati</taxon>
        <taxon>Actinomycetota</taxon>
        <taxon>Actinomycetes</taxon>
        <taxon>Kitasatosporales</taxon>
        <taxon>Streptomycetaceae</taxon>
        <taxon>Streptomyces</taxon>
    </lineage>
</organism>
<dbReference type="AlphaFoldDB" id="A0A939FCL5"/>
<protein>
    <submittedName>
        <fullName evidence="2">Uncharacterized protein</fullName>
    </submittedName>
</protein>
<proteinExistence type="predicted"/>
<sequence>MATPVPAAQQRTVAALTAVSSKVTGYAWAWVGGDNLAYKAIRITYGARVLFINVHPAVDRQAWVFGGAWIAGDTGGGIEISEHVTSSTVRSRLASHIDELFKAEITEAARHVDDGSRASQSASWRSGGGKEKKDKGES</sequence>
<dbReference type="RefSeq" id="WP_206966836.1">
    <property type="nucleotide sequence ID" value="NZ_BAAAJJ010000001.1"/>
</dbReference>
<keyword evidence="3" id="KW-1185">Reference proteome</keyword>
<evidence type="ECO:0000256" key="1">
    <source>
        <dbReference type="SAM" id="MobiDB-lite"/>
    </source>
</evidence>
<feature type="region of interest" description="Disordered" evidence="1">
    <location>
        <begin position="111"/>
        <end position="138"/>
    </location>
</feature>
<accession>A0A939FCL5</accession>
<feature type="compositionally biased region" description="Basic and acidic residues" evidence="1">
    <location>
        <begin position="128"/>
        <end position="138"/>
    </location>
</feature>
<gene>
    <name evidence="2" type="ORF">J0695_28720</name>
</gene>
<comment type="caution">
    <text evidence="2">The sequence shown here is derived from an EMBL/GenBank/DDBJ whole genome shotgun (WGS) entry which is preliminary data.</text>
</comment>
<evidence type="ECO:0000313" key="3">
    <source>
        <dbReference type="Proteomes" id="UP000664167"/>
    </source>
</evidence>
<name>A0A939FCL5_9ACTN</name>
<dbReference type="EMBL" id="JAFLRJ010000321">
    <property type="protein sequence ID" value="MBO0515741.1"/>
    <property type="molecule type" value="Genomic_DNA"/>
</dbReference>